<gene>
    <name evidence="1" type="ORF">R70211_06487</name>
</gene>
<dbReference type="RefSeq" id="WP_201081872.1">
    <property type="nucleotide sequence ID" value="NZ_CAJNAS010000025.1"/>
</dbReference>
<dbReference type="Proteomes" id="UP000675121">
    <property type="component" value="Unassembled WGS sequence"/>
</dbReference>
<accession>A0A9N8N5D9</accession>
<organism evidence="1 2">
    <name type="scientific">Paraburkholderia domus</name>
    <dbReference type="NCBI Taxonomy" id="2793075"/>
    <lineage>
        <taxon>Bacteria</taxon>
        <taxon>Pseudomonadati</taxon>
        <taxon>Pseudomonadota</taxon>
        <taxon>Betaproteobacteria</taxon>
        <taxon>Burkholderiales</taxon>
        <taxon>Burkholderiaceae</taxon>
        <taxon>Paraburkholderia</taxon>
    </lineage>
</organism>
<sequence>MSESACFKPRVIEPVVVNQPEGLGLAVELWLSHPVDGIAGHALQIHLRSDAKMAQAEALRDLLHVLGTEIVVA</sequence>
<proteinExistence type="predicted"/>
<dbReference type="EMBL" id="CAJNAS010000025">
    <property type="protein sequence ID" value="CAE6954761.1"/>
    <property type="molecule type" value="Genomic_DNA"/>
</dbReference>
<name>A0A9N8N5D9_9BURK</name>
<evidence type="ECO:0000313" key="2">
    <source>
        <dbReference type="Proteomes" id="UP000675121"/>
    </source>
</evidence>
<evidence type="ECO:0000313" key="1">
    <source>
        <dbReference type="EMBL" id="CAE6954761.1"/>
    </source>
</evidence>
<dbReference type="AlphaFoldDB" id="A0A9N8N5D9"/>
<keyword evidence="2" id="KW-1185">Reference proteome</keyword>
<protein>
    <submittedName>
        <fullName evidence="1">Uncharacterized protein</fullName>
    </submittedName>
</protein>
<reference evidence="1" key="1">
    <citation type="submission" date="2021-02" db="EMBL/GenBank/DDBJ databases">
        <authorList>
            <person name="Vanwijnsberghe S."/>
        </authorList>
    </citation>
    <scope>NUCLEOTIDE SEQUENCE</scope>
    <source>
        <strain evidence="1">R-70211</strain>
    </source>
</reference>
<comment type="caution">
    <text evidence="1">The sequence shown here is derived from an EMBL/GenBank/DDBJ whole genome shotgun (WGS) entry which is preliminary data.</text>
</comment>